<evidence type="ECO:0000313" key="1">
    <source>
        <dbReference type="EMBL" id="GGK52923.1"/>
    </source>
</evidence>
<accession>A0A830EUI5</accession>
<dbReference type="EMBL" id="BMPD01000001">
    <property type="protein sequence ID" value="GGK52923.1"/>
    <property type="molecule type" value="Genomic_DNA"/>
</dbReference>
<dbReference type="AlphaFoldDB" id="A0A830EUI5"/>
<sequence length="166" mass="17848">MAGRRFLNPGRMTEVKYPGAIPMPMLRGEFPDAGEQSSEELLAAYSTVLAETVETVGVEEIVAETGLDQATVTAFADGDIADRTLDEAVAVLATGPNRPDADALQAEAQDILLMGMTTAVMDVESLASGIDDELEPKEIQQKIEGRYPVTLAEYALLHSHIEGEKR</sequence>
<dbReference type="Pfam" id="PF19104">
    <property type="entry name" value="DUF5791"/>
    <property type="match status" value="1"/>
</dbReference>
<name>A0A830EUI5_9EURY</name>
<dbReference type="InterPro" id="IPR043809">
    <property type="entry name" value="DUF5791"/>
</dbReference>
<gene>
    <name evidence="1" type="ORF">GCM10009067_01670</name>
</gene>
<reference evidence="1" key="2">
    <citation type="submission" date="2020-09" db="EMBL/GenBank/DDBJ databases">
        <authorList>
            <person name="Sun Q."/>
            <person name="Ohkuma M."/>
        </authorList>
    </citation>
    <scope>NUCLEOTIDE SEQUENCE</scope>
    <source>
        <strain evidence="1">JCM 19018</strain>
    </source>
</reference>
<comment type="caution">
    <text evidence="1">The sequence shown here is derived from an EMBL/GenBank/DDBJ whole genome shotgun (WGS) entry which is preliminary data.</text>
</comment>
<dbReference type="Proteomes" id="UP000614221">
    <property type="component" value="Unassembled WGS sequence"/>
</dbReference>
<organism evidence="1 2">
    <name type="scientific">Haloarcula sebkhae</name>
    <dbReference type="NCBI Taxonomy" id="932660"/>
    <lineage>
        <taxon>Archaea</taxon>
        <taxon>Methanobacteriati</taxon>
        <taxon>Methanobacteriota</taxon>
        <taxon>Stenosarchaea group</taxon>
        <taxon>Halobacteria</taxon>
        <taxon>Halobacteriales</taxon>
        <taxon>Haloarculaceae</taxon>
        <taxon>Haloarcula</taxon>
    </lineage>
</organism>
<reference evidence="1" key="1">
    <citation type="journal article" date="2014" name="Int. J. Syst. Evol. Microbiol.">
        <title>Complete genome sequence of Corynebacterium casei LMG S-19264T (=DSM 44701T), isolated from a smear-ripened cheese.</title>
        <authorList>
            <consortium name="US DOE Joint Genome Institute (JGI-PGF)"/>
            <person name="Walter F."/>
            <person name="Albersmeier A."/>
            <person name="Kalinowski J."/>
            <person name="Ruckert C."/>
        </authorList>
    </citation>
    <scope>NUCLEOTIDE SEQUENCE</scope>
    <source>
        <strain evidence="1">JCM 19018</strain>
    </source>
</reference>
<proteinExistence type="predicted"/>
<protein>
    <submittedName>
        <fullName evidence="1">Uncharacterized protein</fullName>
    </submittedName>
</protein>
<evidence type="ECO:0000313" key="2">
    <source>
        <dbReference type="Proteomes" id="UP000614221"/>
    </source>
</evidence>